<comment type="caution">
    <text evidence="2">The sequence shown here is derived from an EMBL/GenBank/DDBJ whole genome shotgun (WGS) entry which is preliminary data.</text>
</comment>
<accession>X0WMW9</accession>
<dbReference type="InterPro" id="IPR037257">
    <property type="entry name" value="T2SS_E_N_sf"/>
</dbReference>
<dbReference type="AlphaFoldDB" id="X0WMW9"/>
<dbReference type="PANTHER" id="PTHR30258">
    <property type="entry name" value="TYPE II SECRETION SYSTEM PROTEIN GSPE-RELATED"/>
    <property type="match status" value="1"/>
</dbReference>
<protein>
    <recommendedName>
        <fullName evidence="1">Type II secretion system protein GspE N-terminal domain-containing protein</fullName>
    </recommendedName>
</protein>
<dbReference type="GO" id="GO:0005886">
    <property type="term" value="C:plasma membrane"/>
    <property type="evidence" value="ECO:0007669"/>
    <property type="project" value="TreeGrafter"/>
</dbReference>
<feature type="non-terminal residue" evidence="2">
    <location>
        <position position="223"/>
    </location>
</feature>
<dbReference type="SUPFAM" id="SSF160246">
    <property type="entry name" value="EspE N-terminal domain-like"/>
    <property type="match status" value="1"/>
</dbReference>
<dbReference type="PANTHER" id="PTHR30258:SF3">
    <property type="entry name" value="SLL1921 PROTEIN"/>
    <property type="match status" value="1"/>
</dbReference>
<name>X0WMW9_9ZZZZ</name>
<reference evidence="2" key="1">
    <citation type="journal article" date="2014" name="Front. Microbiol.">
        <title>High frequency of phylogenetically diverse reductive dehalogenase-homologous genes in deep subseafloor sedimentary metagenomes.</title>
        <authorList>
            <person name="Kawai M."/>
            <person name="Futagami T."/>
            <person name="Toyoda A."/>
            <person name="Takaki Y."/>
            <person name="Nishi S."/>
            <person name="Hori S."/>
            <person name="Arai W."/>
            <person name="Tsubouchi T."/>
            <person name="Morono Y."/>
            <person name="Uchiyama I."/>
            <person name="Ito T."/>
            <person name="Fujiyama A."/>
            <person name="Inagaki F."/>
            <person name="Takami H."/>
        </authorList>
    </citation>
    <scope>NUCLEOTIDE SEQUENCE</scope>
    <source>
        <strain evidence="2">Expedition CK06-06</strain>
    </source>
</reference>
<dbReference type="Gene3D" id="3.30.300.160">
    <property type="entry name" value="Type II secretion system, protein E, N-terminal domain"/>
    <property type="match status" value="1"/>
</dbReference>
<dbReference type="InterPro" id="IPR007831">
    <property type="entry name" value="T2SS_GspE_N"/>
</dbReference>
<organism evidence="2">
    <name type="scientific">marine sediment metagenome</name>
    <dbReference type="NCBI Taxonomy" id="412755"/>
    <lineage>
        <taxon>unclassified sequences</taxon>
        <taxon>metagenomes</taxon>
        <taxon>ecological metagenomes</taxon>
    </lineage>
</organism>
<dbReference type="Pfam" id="PF05157">
    <property type="entry name" value="MshEN"/>
    <property type="match status" value="1"/>
</dbReference>
<dbReference type="EMBL" id="BARS01044085">
    <property type="protein sequence ID" value="GAG32334.1"/>
    <property type="molecule type" value="Genomic_DNA"/>
</dbReference>
<evidence type="ECO:0000313" key="2">
    <source>
        <dbReference type="EMBL" id="GAG32334.1"/>
    </source>
</evidence>
<evidence type="ECO:0000259" key="1">
    <source>
        <dbReference type="Pfam" id="PF05157"/>
    </source>
</evidence>
<sequence length="223" mass="25705">MEKPKKPYTNQRIGDILIEQGLVTSQQLKEALEMQKNGNKKRLGEIFVEIGAISKEELYGILQYVYESEYVDLSNYVIDPEVISIIPEKIALRFKLIPLSKSDYELIIAMANPLDVYAIDFVRDYTKTKRIKSLLATEEDVLNAITNYYELGEYDDIIEKLGTEIVFKEEEEEEDSKKLEAISREAPIIQLVNMLIVQGVKDRASDVHIEPNEKGLLIRFRID</sequence>
<dbReference type="FunFam" id="3.30.300.160:FF:000002">
    <property type="entry name" value="Type II secretion system protein E"/>
    <property type="match status" value="1"/>
</dbReference>
<dbReference type="Gene3D" id="3.30.450.90">
    <property type="match status" value="1"/>
</dbReference>
<proteinExistence type="predicted"/>
<gene>
    <name evidence="2" type="ORF">S01H1_66653</name>
</gene>
<dbReference type="GO" id="GO:0016887">
    <property type="term" value="F:ATP hydrolysis activity"/>
    <property type="evidence" value="ECO:0007669"/>
    <property type="project" value="TreeGrafter"/>
</dbReference>
<feature type="domain" description="Type II secretion system protein GspE N-terminal" evidence="1">
    <location>
        <begin position="67"/>
        <end position="151"/>
    </location>
</feature>